<organism evidence="2 3">
    <name type="scientific">Cynara cardunculus var. scolymus</name>
    <name type="common">Globe artichoke</name>
    <name type="synonym">Cynara scolymus</name>
    <dbReference type="NCBI Taxonomy" id="59895"/>
    <lineage>
        <taxon>Eukaryota</taxon>
        <taxon>Viridiplantae</taxon>
        <taxon>Streptophyta</taxon>
        <taxon>Embryophyta</taxon>
        <taxon>Tracheophyta</taxon>
        <taxon>Spermatophyta</taxon>
        <taxon>Magnoliopsida</taxon>
        <taxon>eudicotyledons</taxon>
        <taxon>Gunneridae</taxon>
        <taxon>Pentapetalae</taxon>
        <taxon>asterids</taxon>
        <taxon>campanulids</taxon>
        <taxon>Asterales</taxon>
        <taxon>Asteraceae</taxon>
        <taxon>Carduoideae</taxon>
        <taxon>Cardueae</taxon>
        <taxon>Carduinae</taxon>
        <taxon>Cynara</taxon>
    </lineage>
</organism>
<evidence type="ECO:0000256" key="1">
    <source>
        <dbReference type="SAM" id="MobiDB-lite"/>
    </source>
</evidence>
<evidence type="ECO:0000313" key="3">
    <source>
        <dbReference type="Proteomes" id="UP000243975"/>
    </source>
</evidence>
<proteinExistence type="predicted"/>
<dbReference type="Proteomes" id="UP000243975">
    <property type="component" value="Unassembled WGS sequence"/>
</dbReference>
<dbReference type="AlphaFoldDB" id="A0A124SH91"/>
<name>A0A124SH91_CYNCS</name>
<dbReference type="EMBL" id="LEKV01001087">
    <property type="protein sequence ID" value="KVI08837.1"/>
    <property type="molecule type" value="Genomic_DNA"/>
</dbReference>
<feature type="region of interest" description="Disordered" evidence="1">
    <location>
        <begin position="51"/>
        <end position="137"/>
    </location>
</feature>
<keyword evidence="3" id="KW-1185">Reference proteome</keyword>
<sequence>MDGSYSVRGGFTDSRIRSTILGFLSETNDCKNQNILQLDYANMLLKTGGFTVGEGGSNLRKKKRKERRKEEGKLNSFWSTKKQQAAASSRHASVRQQQQQERKRLHLPRPATAAAARKEAPASSSTSNSSSSKKGLWCPPIHRKTAAAAGTTCVLSSVNQQHTAAPLPVSLRSRLPKQRTVAAKQFLCPFKLPTAAANSSCCCLTFTLRCHAKSAAGAACFLHPSRNCSRVFTAAVFRQDRAQAVPEHCTGAVSSQSAHRLFPSTAQGLFHHRLHTAVTVSRHRQFGSGRHDEDRTAILSADDLLEESLRASFKEKI</sequence>
<dbReference type="Gramene" id="KVI08837">
    <property type="protein sequence ID" value="KVI08837"/>
    <property type="gene ID" value="Ccrd_012794"/>
</dbReference>
<comment type="caution">
    <text evidence="2">The sequence shown here is derived from an EMBL/GenBank/DDBJ whole genome shotgun (WGS) entry which is preliminary data.</text>
</comment>
<accession>A0A124SH91</accession>
<feature type="compositionally biased region" description="Polar residues" evidence="1">
    <location>
        <begin position="76"/>
        <end position="99"/>
    </location>
</feature>
<feature type="compositionally biased region" description="Low complexity" evidence="1">
    <location>
        <begin position="108"/>
        <end position="132"/>
    </location>
</feature>
<reference evidence="2 3" key="1">
    <citation type="journal article" date="2016" name="Sci. Rep.">
        <title>The genome sequence of the outbreeding globe artichoke constructed de novo incorporating a phase-aware low-pass sequencing strategy of F1 progeny.</title>
        <authorList>
            <person name="Scaglione D."/>
            <person name="Reyes-Chin-Wo S."/>
            <person name="Acquadro A."/>
            <person name="Froenicke L."/>
            <person name="Portis E."/>
            <person name="Beitel C."/>
            <person name="Tirone M."/>
            <person name="Mauro R."/>
            <person name="Lo Monaco A."/>
            <person name="Mauromicale G."/>
            <person name="Faccioli P."/>
            <person name="Cattivelli L."/>
            <person name="Rieseberg L."/>
            <person name="Michelmore R."/>
            <person name="Lanteri S."/>
        </authorList>
    </citation>
    <scope>NUCLEOTIDE SEQUENCE [LARGE SCALE GENOMIC DNA]</scope>
    <source>
        <strain evidence="2">2C</strain>
    </source>
</reference>
<protein>
    <submittedName>
        <fullName evidence="2">Uncharacterized protein</fullName>
    </submittedName>
</protein>
<evidence type="ECO:0000313" key="2">
    <source>
        <dbReference type="EMBL" id="KVI08837.1"/>
    </source>
</evidence>
<gene>
    <name evidence="2" type="ORF">Ccrd_012794</name>
</gene>